<evidence type="ECO:0000256" key="1">
    <source>
        <dbReference type="SAM" id="MobiDB-lite"/>
    </source>
</evidence>
<evidence type="ECO:0000313" key="2">
    <source>
        <dbReference type="EMBL" id="GFT90367.1"/>
    </source>
</evidence>
<feature type="region of interest" description="Disordered" evidence="1">
    <location>
        <begin position="2207"/>
        <end position="2226"/>
    </location>
</feature>
<name>A0A8X6PY33_NEPPI</name>
<feature type="region of interest" description="Disordered" evidence="1">
    <location>
        <begin position="396"/>
        <end position="415"/>
    </location>
</feature>
<feature type="region of interest" description="Disordered" evidence="1">
    <location>
        <begin position="350"/>
        <end position="381"/>
    </location>
</feature>
<gene>
    <name evidence="2" type="primary">AVEN_238546_1</name>
    <name evidence="2" type="ORF">NPIL_58911</name>
</gene>
<feature type="compositionally biased region" description="Polar residues" evidence="1">
    <location>
        <begin position="81"/>
        <end position="93"/>
    </location>
</feature>
<comment type="caution">
    <text evidence="2">The sequence shown here is derived from an EMBL/GenBank/DDBJ whole genome shotgun (WGS) entry which is preliminary data.</text>
</comment>
<proteinExistence type="predicted"/>
<dbReference type="Proteomes" id="UP000887013">
    <property type="component" value="Unassembled WGS sequence"/>
</dbReference>
<feature type="compositionally biased region" description="Polar residues" evidence="1">
    <location>
        <begin position="370"/>
        <end position="381"/>
    </location>
</feature>
<feature type="compositionally biased region" description="Basic and acidic residues" evidence="1">
    <location>
        <begin position="358"/>
        <end position="369"/>
    </location>
</feature>
<evidence type="ECO:0000313" key="3">
    <source>
        <dbReference type="Proteomes" id="UP000887013"/>
    </source>
</evidence>
<keyword evidence="3" id="KW-1185">Reference proteome</keyword>
<feature type="region of interest" description="Disordered" evidence="1">
    <location>
        <begin position="2302"/>
        <end position="2321"/>
    </location>
</feature>
<feature type="compositionally biased region" description="Basic and acidic residues" evidence="1">
    <location>
        <begin position="2207"/>
        <end position="2216"/>
    </location>
</feature>
<feature type="region of interest" description="Disordered" evidence="1">
    <location>
        <begin position="71"/>
        <end position="93"/>
    </location>
</feature>
<feature type="region of interest" description="Disordered" evidence="1">
    <location>
        <begin position="1967"/>
        <end position="1996"/>
    </location>
</feature>
<feature type="region of interest" description="Disordered" evidence="1">
    <location>
        <begin position="2408"/>
        <end position="2443"/>
    </location>
</feature>
<feature type="region of interest" description="Disordered" evidence="1">
    <location>
        <begin position="453"/>
        <end position="479"/>
    </location>
</feature>
<organism evidence="2 3">
    <name type="scientific">Nephila pilipes</name>
    <name type="common">Giant wood spider</name>
    <name type="synonym">Nephila maculata</name>
    <dbReference type="NCBI Taxonomy" id="299642"/>
    <lineage>
        <taxon>Eukaryota</taxon>
        <taxon>Metazoa</taxon>
        <taxon>Ecdysozoa</taxon>
        <taxon>Arthropoda</taxon>
        <taxon>Chelicerata</taxon>
        <taxon>Arachnida</taxon>
        <taxon>Araneae</taxon>
        <taxon>Araneomorphae</taxon>
        <taxon>Entelegynae</taxon>
        <taxon>Araneoidea</taxon>
        <taxon>Nephilidae</taxon>
        <taxon>Nephila</taxon>
    </lineage>
</organism>
<feature type="region of interest" description="Disordered" evidence="1">
    <location>
        <begin position="217"/>
        <end position="285"/>
    </location>
</feature>
<reference evidence="2" key="1">
    <citation type="submission" date="2020-08" db="EMBL/GenBank/DDBJ databases">
        <title>Multicomponent nature underlies the extraordinary mechanical properties of spider dragline silk.</title>
        <authorList>
            <person name="Kono N."/>
            <person name="Nakamura H."/>
            <person name="Mori M."/>
            <person name="Yoshida Y."/>
            <person name="Ohtoshi R."/>
            <person name="Malay A.D."/>
            <person name="Moran D.A.P."/>
            <person name="Tomita M."/>
            <person name="Numata K."/>
            <person name="Arakawa K."/>
        </authorList>
    </citation>
    <scope>NUCLEOTIDE SEQUENCE</scope>
</reference>
<dbReference type="EMBL" id="BMAW01120698">
    <property type="protein sequence ID" value="GFT90367.1"/>
    <property type="molecule type" value="Genomic_DNA"/>
</dbReference>
<feature type="compositionally biased region" description="Basic residues" evidence="1">
    <location>
        <begin position="2036"/>
        <end position="2055"/>
    </location>
</feature>
<feature type="compositionally biased region" description="Polar residues" evidence="1">
    <location>
        <begin position="2425"/>
        <end position="2434"/>
    </location>
</feature>
<sequence length="2456" mass="278499">MSSDNKNGTDLEIDLNGDETSKYVEYVEVNSYKSSSEELISEEIERNKDIRFKHEIDSGENENTTSMYKVRNPRSVPFGSRLSSRPSPTPNTNFQITTVRSNAQGVETSRKISTTRTTTIKPKVHDREHASNKYSGEIYTATNTDSSIRSTFGGKSSSKLNSVPEDVVGVHLEYNTRHPVEGEGKLVSHEDTLGSAVSSEIRRKGFRGTRRRVKNRISQQVSIAEPSQTSETETELTPEEQFERSDIFKSTQSPNEPELYDVTSTNKPNIAPSEPEEAFTSVRISPHRRRFNKLNFTSKYKTFSTGRPSINPNPVNRKVAVTFPKQLTNLEISEKGTVSSGKNEYEELISSKSVPSDNNEKLHSDEHISKQNGSSPDSNAAINSLKSSFIKRRFNLTSQKESFRNNRPTRTQYSSTQKTIELLPKYTSRETADFFKNKFVPSISNQHIQDQIKEGSHVAEDTRSQKTEPVKSDSAFSSTRTNLNRRRFSKFNFTSQNESFKKVTENQRIPINERPVKQTTPFVSFRQKGMGFTRRPSNYLNRTQKNTAVTQPTSITTSNFRQGHLGPSKDVSDPSTFFRPSHFSFNTRRPSSSVTDKKTSSTSDFFTQSNSYKLFESDYSRRKANNFNSVVQSTSETYIGDDNANTHTEDEFLPSDKFSNAYAQFTPPQFPVYEQLAYTDTDKEQNNPNNGYESYLTPSTSLFDTTSANELNLTTQAYQTESSLLSTPDRMQNSRNSLDDINYTKRVYNNLNMRSDTEFTKGSDESIFLASPKPTYSFTNTETYGNQESQGVYNIEEEDKFITSTEGHQSMISDSKKDFDTPIYGTEELNKPQLVEQNTFGNKKLQKTHSYQQTYSSKHKPSTFDSSSFSSSMEILSESPFFTVYHRPESKRISQNGASNQIVSPENRKTSPRVFYTNTYDSQVINMSTRKPTSDFWSEHEVSSSPPTWTPNQIELSTKFDHVESEETQTQIMDEDSSTSLIKQSDVRRGTIGSTKVPKLYFYSSAINPNSSIQISLSQPNFTSYQSFTKPESFTSKKWHTSLPVSKPLISSPLSTVFDTSNENGQYYHYVMNMGQNPISDKNAKSKIYSTGGALYEILNETGLPYQTSSTEDGYFTLGNSFKVTEMPSSFLKNIAKDINNVESINNDTENLNTTNNASDLAENVSELTEISTIEVHNDDSKTNNFAFTTQPINSETSLNVESGSFLTSTLRPDNFNDSLVNESAVEIIRSESYTTTSATATIGDSSLEVKDMLTPISFSETTVSPSFSDLISNTTANNNSSPLNSLDETTTSITFFGTETTVTETPINLFIDSNNITYTNETALQRNYEIEKIHKSTLVDTNSIKLRPGNILNVSQQESTFLESTTEQYETTLISVGNDTLSLTTTPNPIITDKPRTNIYAPYPEDTDANDSKNGTLKFLEVTNKSKSSIPSSDSVFPTTSTTNNTLNYETQNNLNILHNSNFNKKIHQNLSKISSNATKANDFEKQNMFQSDHRGVTSHPVMELVIQNSDVNDFISKMNDMPVVIKIFNPKTQRYHSVLITPEGKKKKLMNSLNAVTHSETSTTATETLDNTSDNFEYAGNKEHETKYIQKSGSDQAVLGKSSFDDKYFDVFSPTGSFELDTLNPTSTGPHQITKIHSKPEKNLININDLKELLIKSIDKHSEDASDYKHAGKSPIGALNLEKESIVDKLSFLTDLSSSNDKTSNYSHENIPFSVSESVEISSEIKNNNDKKGLEYEATDSPNTFIDPNTEILQEAQVSSPLSSESNDPFKTVLNIMESYRSPKPNPNQEEKAPYVMPLKMETKSNIQPSTDKPLHLIPIYFETGDYETTEESQKVQSFQIPNSAFEQNHFSEQYVPIASTQTPRLFAYSGVTSNKMDDNNNGKVLTNNNNRADILDTQDFGELKWISQGTRQTPHSSDSSAFLIHKKISKDNNRPLINGNVRSDKQAIQDFGDFEWVNHGTFHQYSRPDTRLDSRQQITASHQHESTHNQNFDTQTSHNQYLKHEDLSHPYHSSSLSDHKNSEVVSGNFKMPKSNRKRKNKKRRIQKLRRGNSPRYTRPDLSSDILLQEASSNNHQYYSLGTPIAADVPHLQQFTYRDAPRRYEDTLNRNTQVLDEVVEGEYNNKFSEELTYRDVQRYDQVPESQVEREVKDKRYEEFISKDFPKRIHQVFDAKEDWEYNNKPIQEPTYTDSPGQSHKNIDVRKEKESYKKISPEPTFEDNNQDLYRTPVINNEVMTGEKLTEASNYRIAPPTIKSSIPLQVAEQKVYHILDLDEGMKKNTRHTEKRKFRTIPQYTAPEESPGVLFKEPSNTDYQSSDTYSSRDVYAQDTEVFPQHIHSGTSSDIQIQESKSDESESPVKYVKLIPYVEPKRMQLTTVRSKIIPQHDKFILLDDMNTEALKSQVQQKRSSVSREEDGIDSHQVLQKNSPSTDIDDDMYPKFKTSVARYGRRLS</sequence>
<dbReference type="OrthoDB" id="6433123at2759"/>
<feature type="compositionally biased region" description="Basic and acidic residues" evidence="1">
    <location>
        <begin position="453"/>
        <end position="471"/>
    </location>
</feature>
<protein>
    <submittedName>
        <fullName evidence="2">Uncharacterized protein</fullName>
    </submittedName>
</protein>
<accession>A0A8X6PY33</accession>
<feature type="compositionally biased region" description="Polar residues" evidence="1">
    <location>
        <begin position="2312"/>
        <end position="2321"/>
    </location>
</feature>
<feature type="region of interest" description="Disordered" evidence="1">
    <location>
        <begin position="2011"/>
        <end position="2065"/>
    </location>
</feature>
<feature type="region of interest" description="Disordered" evidence="1">
    <location>
        <begin position="580"/>
        <end position="602"/>
    </location>
</feature>